<keyword evidence="3" id="KW-1185">Reference proteome</keyword>
<accession>A0AAN9ABV2</accession>
<feature type="region of interest" description="Disordered" evidence="1">
    <location>
        <begin position="54"/>
        <end position="85"/>
    </location>
</feature>
<dbReference type="EMBL" id="JAXCGZ010004265">
    <property type="protein sequence ID" value="KAK7082014.1"/>
    <property type="molecule type" value="Genomic_DNA"/>
</dbReference>
<reference evidence="2 3" key="1">
    <citation type="submission" date="2023-11" db="EMBL/GenBank/DDBJ databases">
        <title>Halocaridina rubra genome assembly.</title>
        <authorList>
            <person name="Smith C."/>
        </authorList>
    </citation>
    <scope>NUCLEOTIDE SEQUENCE [LARGE SCALE GENOMIC DNA]</scope>
    <source>
        <strain evidence="2">EP-1</strain>
        <tissue evidence="2">Whole</tissue>
    </source>
</reference>
<evidence type="ECO:0000313" key="2">
    <source>
        <dbReference type="EMBL" id="KAK7082014.1"/>
    </source>
</evidence>
<organism evidence="2 3">
    <name type="scientific">Halocaridina rubra</name>
    <name type="common">Hawaiian red shrimp</name>
    <dbReference type="NCBI Taxonomy" id="373956"/>
    <lineage>
        <taxon>Eukaryota</taxon>
        <taxon>Metazoa</taxon>
        <taxon>Ecdysozoa</taxon>
        <taxon>Arthropoda</taxon>
        <taxon>Crustacea</taxon>
        <taxon>Multicrustacea</taxon>
        <taxon>Malacostraca</taxon>
        <taxon>Eumalacostraca</taxon>
        <taxon>Eucarida</taxon>
        <taxon>Decapoda</taxon>
        <taxon>Pleocyemata</taxon>
        <taxon>Caridea</taxon>
        <taxon>Atyoidea</taxon>
        <taxon>Atyidae</taxon>
        <taxon>Halocaridina</taxon>
    </lineage>
</organism>
<sequence>SEEKWSPDITIENVSKESIHTFPSSITTADRVQDDTEIPSPLIISVESDELSQLPVKGFDDSPEVTDIPSSLDTFPTPVVDDQEPRNVDISEKYPKTMYDKNVVI</sequence>
<protein>
    <submittedName>
        <fullName evidence="2">Uncharacterized protein</fullName>
    </submittedName>
</protein>
<dbReference type="AlphaFoldDB" id="A0AAN9ABV2"/>
<feature type="non-terminal residue" evidence="2">
    <location>
        <position position="1"/>
    </location>
</feature>
<comment type="caution">
    <text evidence="2">The sequence shown here is derived from an EMBL/GenBank/DDBJ whole genome shotgun (WGS) entry which is preliminary data.</text>
</comment>
<evidence type="ECO:0000256" key="1">
    <source>
        <dbReference type="SAM" id="MobiDB-lite"/>
    </source>
</evidence>
<dbReference type="Proteomes" id="UP001381693">
    <property type="component" value="Unassembled WGS sequence"/>
</dbReference>
<gene>
    <name evidence="2" type="ORF">SK128_028537</name>
</gene>
<evidence type="ECO:0000313" key="3">
    <source>
        <dbReference type="Proteomes" id="UP001381693"/>
    </source>
</evidence>
<name>A0AAN9ABV2_HALRR</name>
<proteinExistence type="predicted"/>